<evidence type="ECO:0000313" key="3">
    <source>
        <dbReference type="Proteomes" id="UP000603434"/>
    </source>
</evidence>
<evidence type="ECO:0000259" key="1">
    <source>
        <dbReference type="Pfam" id="PF13609"/>
    </source>
</evidence>
<reference evidence="2 3" key="1">
    <citation type="submission" date="2020-08" db="EMBL/GenBank/DDBJ databases">
        <title>Bridging the membrane lipid divide: bacteria of the FCB group superphylum have the potential to synthesize archaeal ether lipids.</title>
        <authorList>
            <person name="Villanueva L."/>
            <person name="Von Meijenfeldt F.A.B."/>
            <person name="Westbye A.B."/>
            <person name="Yadav S."/>
            <person name="Hopmans E.C."/>
            <person name="Dutilh B.E."/>
            <person name="Sinninghe Damste J.S."/>
        </authorList>
    </citation>
    <scope>NUCLEOTIDE SEQUENCE [LARGE SCALE GENOMIC DNA]</scope>
    <source>
        <strain evidence="2">NIOZ-UU30</strain>
    </source>
</reference>
<dbReference type="InterPro" id="IPR033900">
    <property type="entry name" value="Gram_neg_porin_domain"/>
</dbReference>
<accession>A0A8J6NWP1</accession>
<feature type="non-terminal residue" evidence="2">
    <location>
        <position position="1"/>
    </location>
</feature>
<dbReference type="GO" id="GO:0015288">
    <property type="term" value="F:porin activity"/>
    <property type="evidence" value="ECO:0007669"/>
    <property type="project" value="InterPro"/>
</dbReference>
<proteinExistence type="predicted"/>
<name>A0A8J6NWP1_9BACT</name>
<dbReference type="Gene3D" id="2.40.160.10">
    <property type="entry name" value="Porin"/>
    <property type="match status" value="1"/>
</dbReference>
<dbReference type="Proteomes" id="UP000603434">
    <property type="component" value="Unassembled WGS sequence"/>
</dbReference>
<gene>
    <name evidence="2" type="ORF">H8E23_15825</name>
</gene>
<dbReference type="SUPFAM" id="SSF56935">
    <property type="entry name" value="Porins"/>
    <property type="match status" value="1"/>
</dbReference>
<protein>
    <submittedName>
        <fullName evidence="2">LbtU family siderophore porin</fullName>
    </submittedName>
</protein>
<sequence length="305" mass="33603">LGVEARINEWTKANILFKAEDIGKYEDDGSLTNTSNAARSDNDEKPFIDEAFVTIFNPAKCPFYAILGKRAQPFGQLFTHTISDPVTKDAYEISTTGATVGYAPADFFGLDASLTVYKGEKVMGQLRDNIIGPTNLANPGRNSSHAETDDVSSYIASLSAKPVEALTIGVAFDSEPGDNNRNETLNLFAEFSMADVTVDAEYFKATKREKLADNMAYKENAWVLGVAYQIMERLELALRYENFDNDRSVAAGGDFDHTIVFGANYDLFENVTLMGEYRNLKEKAAAGSTYEESVNEFNLRVAVGF</sequence>
<dbReference type="NCBIfam" id="NF033652">
    <property type="entry name" value="LbtU_sider_porin"/>
    <property type="match status" value="1"/>
</dbReference>
<dbReference type="AlphaFoldDB" id="A0A8J6NWP1"/>
<organism evidence="2 3">
    <name type="scientific">Candidatus Desulfatibia profunda</name>
    <dbReference type="NCBI Taxonomy" id="2841695"/>
    <lineage>
        <taxon>Bacteria</taxon>
        <taxon>Pseudomonadati</taxon>
        <taxon>Thermodesulfobacteriota</taxon>
        <taxon>Desulfobacteria</taxon>
        <taxon>Desulfobacterales</taxon>
        <taxon>Desulfobacterales incertae sedis</taxon>
        <taxon>Candidatus Desulfatibia</taxon>
    </lineage>
</organism>
<evidence type="ECO:0000313" key="2">
    <source>
        <dbReference type="EMBL" id="MBC8362854.1"/>
    </source>
</evidence>
<dbReference type="Pfam" id="PF13609">
    <property type="entry name" value="Porin_4"/>
    <property type="match status" value="1"/>
</dbReference>
<comment type="caution">
    <text evidence="2">The sequence shown here is derived from an EMBL/GenBank/DDBJ whole genome shotgun (WGS) entry which is preliminary data.</text>
</comment>
<feature type="domain" description="Porin" evidence="1">
    <location>
        <begin position="134"/>
        <end position="283"/>
    </location>
</feature>
<dbReference type="InterPro" id="IPR023614">
    <property type="entry name" value="Porin_dom_sf"/>
</dbReference>
<dbReference type="GO" id="GO:0016020">
    <property type="term" value="C:membrane"/>
    <property type="evidence" value="ECO:0007669"/>
    <property type="project" value="InterPro"/>
</dbReference>
<dbReference type="EMBL" id="JACNJH010000227">
    <property type="protein sequence ID" value="MBC8362854.1"/>
    <property type="molecule type" value="Genomic_DNA"/>
</dbReference>